<reference evidence="2" key="2">
    <citation type="submission" date="2015-06" db="EMBL/GenBank/DDBJ databases">
        <title>Environmentally co-occuring mercury resistance plasmids are genetically and phenotypically diverse and confer variable context-dependent fitness effects.</title>
        <authorList>
            <person name="Hall J.P.J."/>
            <person name="Harrison E."/>
            <person name="Lilley A.K."/>
            <person name="Paterson S."/>
            <person name="Spiers A.J."/>
            <person name="Brockhurst M.A."/>
        </authorList>
    </citation>
    <scope>NUCLEOTIDE SEQUENCE [LARGE SCALE GENOMIC DNA]</scope>
    <source>
        <strain evidence="2">SBW25</strain>
        <plasmid evidence="2">pQBR55</plasmid>
    </source>
</reference>
<proteinExistence type="predicted"/>
<dbReference type="NCBIfam" id="NF011458">
    <property type="entry name" value="PRK14876.1"/>
    <property type="match status" value="1"/>
</dbReference>
<organism evidence="2">
    <name type="scientific">Pseudomonas fluorescens (strain SBW25)</name>
    <dbReference type="NCBI Taxonomy" id="216595"/>
    <lineage>
        <taxon>Bacteria</taxon>
        <taxon>Pseudomonadati</taxon>
        <taxon>Pseudomonadota</taxon>
        <taxon>Gammaproteobacteria</taxon>
        <taxon>Pseudomonadales</taxon>
        <taxon>Pseudomonadaceae</taxon>
        <taxon>Pseudomonas</taxon>
    </lineage>
</organism>
<keyword evidence="1" id="KW-0732">Signal</keyword>
<reference evidence="2" key="1">
    <citation type="submission" date="2014-12" db="EMBL/GenBank/DDBJ databases">
        <authorList>
            <person name="Hall J."/>
        </authorList>
    </citation>
    <scope>NUCLEOTIDE SEQUENCE [LARGE SCALE GENOMIC DNA]</scope>
    <source>
        <strain evidence="2">SBW25</strain>
        <plasmid evidence="2">pQBR55</plasmid>
    </source>
</reference>
<dbReference type="EMBL" id="LN713927">
    <property type="protein sequence ID" value="CEK42546.1"/>
    <property type="molecule type" value="Genomic_DNA"/>
</dbReference>
<feature type="chain" id="PRO_5005187341" evidence="1">
    <location>
        <begin position="32"/>
        <end position="899"/>
    </location>
</feature>
<dbReference type="InterPro" id="IPR014121">
    <property type="entry name" value="TraN_Ftype"/>
</dbReference>
<evidence type="ECO:0000313" key="2">
    <source>
        <dbReference type="EMBL" id="CEK42546.1"/>
    </source>
</evidence>
<evidence type="ECO:0000256" key="1">
    <source>
        <dbReference type="SAM" id="SignalP"/>
    </source>
</evidence>
<dbReference type="AlphaFoldDB" id="A0A0G4E5N5"/>
<sequence>MNILRNSKFVTAICVPMIGLMLNTVAFSAWADGVTSSAAEANQFGSQFLKDYQGPVSDGSNGAIFPGGGAVSIDSLFPGAGGGSNSDLNNVYGNDKDTLLIGRGAQTRLETEKGGNGDAYRTLVDSSNRASPNLIKDPIWNTTDEVLSNPNVFKGEFSDCKAESVFNNGTIKKHIPDYRTCERVTDTSGAHVLNHSYNAGVLVHDTGPANIQSCGVGCIYLWLGTVGDNYWSGYCSIFEESMKVKVVNPDAITNATLEYAKYDDYMQVWTGNTKIWNGPNGNFPPETGGECELGTSWEQSLNTDVTQYFKVDGLVEFKTRVSVAGAGEGYARIKILFDPNKAITQDEYFSEDAFKAATQVADGFCTTPALNCSDMPAVTNGCTFINGVQVCESHLKPSPFPTISPLCRKVTFTSECKFYQGDMDCYVDAHGVKRCPTNNGGNLDSCKKFEDDPKCGFIEQKCVGGAKGKSGSCSVFEEVWDCGVDVDVPNQQIDTTYSCSGPVRCAGGECYNPTYDKSNDFSKAVAALQIAQSAQHDMDCTGDDGIESDRSCALFKGEPMECKKAVGGWVNCCENPGGISLADYVNLTIKTYSLMEATGNFEMTKPVYGAWNQLKQPIIDGINSAWRATSDLWASMTDSGMAATDLVAKGAEQGVIATFKQALMNKTAEWTAQTFGAQAANAVFVTEAGGEFAKTGADGTVSTGGNAALGPVAQNIAMAANVIMIIYTIYVLTEILVNIIWECEEKEFELGAKKELKVCHFVGSYCASKTPLGCIEKRESYCCFNSPVARILQEQIRGQLGSTFGEAENPSCDPIPIAALDKVNWDKIDLGEWIGILQTTGNFPNASTVNLDNLTGQGSNLNVKGDRLDTLKRNEQRLQGIDADTLRHEAETQGWSEVK</sequence>
<feature type="signal peptide" evidence="1">
    <location>
        <begin position="1"/>
        <end position="31"/>
    </location>
</feature>
<protein>
    <submittedName>
        <fullName evidence="2">IncF plasmid conjugative transfer protein TraN</fullName>
    </submittedName>
</protein>
<accession>A0A0G4E5N5</accession>
<keyword evidence="2" id="KW-0614">Plasmid</keyword>
<geneLocation type="plasmid" evidence="2">
    <name>pQBR55</name>
</geneLocation>
<gene>
    <name evidence="2" type="ORF">PQBR55_0167</name>
</gene>
<dbReference type="Pfam" id="PF06986">
    <property type="entry name" value="F_T4SS_TraN"/>
    <property type="match status" value="2"/>
</dbReference>
<name>A0A0G4E5N5_PSEFS</name>